<evidence type="ECO:0000313" key="2">
    <source>
        <dbReference type="Proteomes" id="UP000646548"/>
    </source>
</evidence>
<dbReference type="PANTHER" id="PTHR31025">
    <property type="entry name" value="SI:CH211-196P9.1-RELATED"/>
    <property type="match status" value="1"/>
</dbReference>
<dbReference type="EMBL" id="WKFB01000236">
    <property type="protein sequence ID" value="KAF6730472.1"/>
    <property type="molecule type" value="Genomic_DNA"/>
</dbReference>
<protein>
    <submittedName>
        <fullName evidence="1">Uncharacterized protein</fullName>
    </submittedName>
</protein>
<dbReference type="AlphaFoldDB" id="A0A834FG02"/>
<name>A0A834FG02_ORYME</name>
<organism evidence="1 2">
    <name type="scientific">Oryzias melastigma</name>
    <name type="common">Marine medaka</name>
    <dbReference type="NCBI Taxonomy" id="30732"/>
    <lineage>
        <taxon>Eukaryota</taxon>
        <taxon>Metazoa</taxon>
        <taxon>Chordata</taxon>
        <taxon>Craniata</taxon>
        <taxon>Vertebrata</taxon>
        <taxon>Euteleostomi</taxon>
        <taxon>Actinopterygii</taxon>
        <taxon>Neopterygii</taxon>
        <taxon>Teleostei</taxon>
        <taxon>Neoteleostei</taxon>
        <taxon>Acanthomorphata</taxon>
        <taxon>Ovalentaria</taxon>
        <taxon>Atherinomorphae</taxon>
        <taxon>Beloniformes</taxon>
        <taxon>Adrianichthyidae</taxon>
        <taxon>Oryziinae</taxon>
        <taxon>Oryzias</taxon>
    </lineage>
</organism>
<reference evidence="1" key="1">
    <citation type="journal article" name="BMC Genomics">
        <title>Long-read sequencing and de novo genome assembly of marine medaka (Oryzias melastigma).</title>
        <authorList>
            <person name="Liang P."/>
            <person name="Saqib H.S.A."/>
            <person name="Ni X."/>
            <person name="Shen Y."/>
        </authorList>
    </citation>
    <scope>NUCLEOTIDE SEQUENCE</scope>
    <source>
        <strain evidence="1">Bigg-433</strain>
    </source>
</reference>
<proteinExistence type="predicted"/>
<accession>A0A834FG02</accession>
<gene>
    <name evidence="1" type="ORF">FQA47_011846</name>
</gene>
<comment type="caution">
    <text evidence="1">The sequence shown here is derived from an EMBL/GenBank/DDBJ whole genome shotgun (WGS) entry which is preliminary data.</text>
</comment>
<dbReference type="PANTHER" id="PTHR31025:SF27">
    <property type="entry name" value="SI:CH211-193K19.2-RELATED"/>
    <property type="match status" value="1"/>
</dbReference>
<sequence length="63" mass="7500">MRMELLSDILIRDNRKAVKEKMEKTFPLRRLEVVQDAPMIKELLERWPALFTPEEVSLTGYSH</sequence>
<evidence type="ECO:0000313" key="1">
    <source>
        <dbReference type="EMBL" id="KAF6730472.1"/>
    </source>
</evidence>
<dbReference type="Proteomes" id="UP000646548">
    <property type="component" value="Unassembled WGS sequence"/>
</dbReference>